<dbReference type="KEGG" id="cim:CIMG_04458"/>
<dbReference type="GeneID" id="4565119"/>
<evidence type="ECO:0000313" key="3">
    <source>
        <dbReference type="Proteomes" id="UP000001261"/>
    </source>
</evidence>
<dbReference type="CDD" id="cd08948">
    <property type="entry name" value="5beta-POR_like_SDR_a"/>
    <property type="match status" value="1"/>
</dbReference>
<dbReference type="STRING" id="246410.A0A0E1RYU9"/>
<dbReference type="PANTHER" id="PTHR32487">
    <property type="entry name" value="3-OXO-DELTA(4,5)-STEROID 5-BETA-REDUCTASE"/>
    <property type="match status" value="1"/>
</dbReference>
<dbReference type="InterPro" id="IPR036291">
    <property type="entry name" value="NAD(P)-bd_dom_sf"/>
</dbReference>
<dbReference type="Gene3D" id="3.40.50.720">
    <property type="entry name" value="NAD(P)-binding Rossmann-like Domain"/>
    <property type="match status" value="1"/>
</dbReference>
<dbReference type="RefSeq" id="XP_001245017.1">
    <property type="nucleotide sequence ID" value="XM_001245016.2"/>
</dbReference>
<dbReference type="Pfam" id="PF22917">
    <property type="entry name" value="PRISE"/>
    <property type="match status" value="1"/>
</dbReference>
<dbReference type="SUPFAM" id="SSF51735">
    <property type="entry name" value="NAD(P)-binding Rossmann-fold domains"/>
    <property type="match status" value="1"/>
</dbReference>
<dbReference type="EMBL" id="GG704914">
    <property type="protein sequence ID" value="EAS33434.1"/>
    <property type="molecule type" value="Genomic_DNA"/>
</dbReference>
<proteinExistence type="predicted"/>
<organism evidence="2 3">
    <name type="scientific">Coccidioides immitis (strain RS)</name>
    <name type="common">Valley fever fungus</name>
    <dbReference type="NCBI Taxonomy" id="246410"/>
    <lineage>
        <taxon>Eukaryota</taxon>
        <taxon>Fungi</taxon>
        <taxon>Dikarya</taxon>
        <taxon>Ascomycota</taxon>
        <taxon>Pezizomycotina</taxon>
        <taxon>Eurotiomycetes</taxon>
        <taxon>Eurotiomycetidae</taxon>
        <taxon>Onygenales</taxon>
        <taxon>Onygenaceae</taxon>
        <taxon>Coccidioides</taxon>
    </lineage>
</organism>
<reference evidence="3" key="1">
    <citation type="journal article" date="2009" name="Genome Res.">
        <title>Comparative genomic analyses of the human fungal pathogens Coccidioides and their relatives.</title>
        <authorList>
            <person name="Sharpton T.J."/>
            <person name="Stajich J.E."/>
            <person name="Rounsley S.D."/>
            <person name="Gardner M.J."/>
            <person name="Wortman J.R."/>
            <person name="Jordar V.S."/>
            <person name="Maiti R."/>
            <person name="Kodira C.D."/>
            <person name="Neafsey D.E."/>
            <person name="Zeng Q."/>
            <person name="Hung C.-Y."/>
            <person name="McMahan C."/>
            <person name="Muszewska A."/>
            <person name="Grynberg M."/>
            <person name="Mandel M.A."/>
            <person name="Kellner E.M."/>
            <person name="Barker B.M."/>
            <person name="Galgiani J.N."/>
            <person name="Orbach M.J."/>
            <person name="Kirkland T.N."/>
            <person name="Cole G.T."/>
            <person name="Henn M.R."/>
            <person name="Birren B.W."/>
            <person name="Taylor J.W."/>
        </authorList>
    </citation>
    <scope>NUCLEOTIDE SEQUENCE [LARGE SCALE GENOMIC DNA]</scope>
    <source>
        <strain evidence="3">RS</strain>
    </source>
</reference>
<accession>A0A0E1RYU9</accession>
<dbReference type="AlphaFoldDB" id="A0A0E1RYU9"/>
<feature type="domain" description="PRISE-like Rossmann-fold" evidence="1">
    <location>
        <begin position="31"/>
        <end position="306"/>
    </location>
</feature>
<dbReference type="InterPro" id="IPR055222">
    <property type="entry name" value="PRISE-like_Rossmann-fold"/>
</dbReference>
<dbReference type="PANTHER" id="PTHR32487:SF29">
    <property type="entry name" value="NAD-DEPENDENT EPIMERASE_DEHYDRATASE DOMAIN-CONTAINING PROTEIN"/>
    <property type="match status" value="1"/>
</dbReference>
<sequence length="437" mass="49322">MSALPQYLTVQTKGIYHGLPVFPQPLKGLSAIVTGANGISGDHMMRVLAESPERWTNIYAMSRRPPAVQRKWVANFKHLPLDFLNSSPEELAKSMKDNGVKADYVFFFSYVQAEPKEGQGLWSDAEEMTRVNVSLLRNFLDALKLSGIIPKRVMLQTGAKNYGVHLGPTINPQHESDPRVTLESNFYYPQEDMLFEYCRQTGAGWNVVRPSSILGAVKDAAMNLVYPLGVFGAVQSYLGKPMVYPGDLNSFQAVQDMSTAMMNGYLEEWAVLTPAAANEAFNACDNSQFTFGKFWLRLAKWYGVRYELPDENAEYQVVQTPYEPPPRGFGPRATHRFRYTFSEWASRPEVQAAWKDLMKKHNLESNPFSNEKNRERIFGFADGMMLGVTALQFNMDKAHKLGFFGTVDTVESMKKVLEEFAELKMLPPLRESTGPSL</sequence>
<evidence type="ECO:0000313" key="2">
    <source>
        <dbReference type="EMBL" id="EAS33434.1"/>
    </source>
</evidence>
<dbReference type="VEuPathDB" id="FungiDB:CIMG_04458"/>
<dbReference type="Proteomes" id="UP000001261">
    <property type="component" value="Unassembled WGS sequence"/>
</dbReference>
<dbReference type="OrthoDB" id="1731983at2759"/>
<dbReference type="OMA" id="LANWEFL"/>
<evidence type="ECO:0000259" key="1">
    <source>
        <dbReference type="Pfam" id="PF22917"/>
    </source>
</evidence>
<keyword evidence="3" id="KW-1185">Reference proteome</keyword>
<dbReference type="InParanoid" id="A0A0E1RYU9"/>
<protein>
    <recommendedName>
        <fullName evidence="1">PRISE-like Rossmann-fold domain-containing protein</fullName>
    </recommendedName>
</protein>
<name>A0A0E1RYU9_COCIM</name>
<gene>
    <name evidence="2" type="ORF">CIMG_04458</name>
</gene>
<reference evidence="3" key="2">
    <citation type="journal article" date="2010" name="Genome Res.">
        <title>Population genomic sequencing of Coccidioides fungi reveals recent hybridization and transposon control.</title>
        <authorList>
            <person name="Neafsey D.E."/>
            <person name="Barker B.M."/>
            <person name="Sharpton T.J."/>
            <person name="Stajich J.E."/>
            <person name="Park D.J."/>
            <person name="Whiston E."/>
            <person name="Hung C.-Y."/>
            <person name="McMahan C."/>
            <person name="White J."/>
            <person name="Sykes S."/>
            <person name="Heiman D."/>
            <person name="Young S."/>
            <person name="Zeng Q."/>
            <person name="Abouelleil A."/>
            <person name="Aftuck L."/>
            <person name="Bessette D."/>
            <person name="Brown A."/>
            <person name="FitzGerald M."/>
            <person name="Lui A."/>
            <person name="Macdonald J.P."/>
            <person name="Priest M."/>
            <person name="Orbach M.J."/>
            <person name="Galgiani J.N."/>
            <person name="Kirkland T.N."/>
            <person name="Cole G.T."/>
            <person name="Birren B.W."/>
            <person name="Henn M.R."/>
            <person name="Taylor J.W."/>
            <person name="Rounsley S.D."/>
        </authorList>
    </citation>
    <scope>GENOME REANNOTATION</scope>
    <source>
        <strain evidence="3">RS</strain>
    </source>
</reference>